<name>A0A813PMD3_9BILA</name>
<sequence length="92" mass="10410">MFNPTNFSGPGHQLTNGQYNVAPQYYGNFSGPGHQLTYGQYNVAPQYNEASQIEEINLIKYISDLLENHNSIFKKCSQNHKPNCNSNILSKK</sequence>
<reference evidence="1" key="1">
    <citation type="submission" date="2021-02" db="EMBL/GenBank/DDBJ databases">
        <authorList>
            <person name="Nowell W R."/>
        </authorList>
    </citation>
    <scope>NUCLEOTIDE SEQUENCE</scope>
    <source>
        <strain evidence="1">Ploen Becks lab</strain>
    </source>
</reference>
<evidence type="ECO:0000313" key="2">
    <source>
        <dbReference type="Proteomes" id="UP000663879"/>
    </source>
</evidence>
<protein>
    <submittedName>
        <fullName evidence="1">Uncharacterized protein</fullName>
    </submittedName>
</protein>
<gene>
    <name evidence="1" type="ORF">OXX778_LOCUS4016</name>
</gene>
<dbReference type="EMBL" id="CAJNOC010000380">
    <property type="protein sequence ID" value="CAF0752953.1"/>
    <property type="molecule type" value="Genomic_DNA"/>
</dbReference>
<keyword evidence="2" id="KW-1185">Reference proteome</keyword>
<comment type="caution">
    <text evidence="1">The sequence shown here is derived from an EMBL/GenBank/DDBJ whole genome shotgun (WGS) entry which is preliminary data.</text>
</comment>
<evidence type="ECO:0000313" key="1">
    <source>
        <dbReference type="EMBL" id="CAF0752953.1"/>
    </source>
</evidence>
<dbReference type="AlphaFoldDB" id="A0A813PMD3"/>
<accession>A0A813PMD3</accession>
<dbReference type="Proteomes" id="UP000663879">
    <property type="component" value="Unassembled WGS sequence"/>
</dbReference>
<proteinExistence type="predicted"/>
<organism evidence="1 2">
    <name type="scientific">Brachionus calyciflorus</name>
    <dbReference type="NCBI Taxonomy" id="104777"/>
    <lineage>
        <taxon>Eukaryota</taxon>
        <taxon>Metazoa</taxon>
        <taxon>Spiralia</taxon>
        <taxon>Gnathifera</taxon>
        <taxon>Rotifera</taxon>
        <taxon>Eurotatoria</taxon>
        <taxon>Monogononta</taxon>
        <taxon>Pseudotrocha</taxon>
        <taxon>Ploima</taxon>
        <taxon>Brachionidae</taxon>
        <taxon>Brachionus</taxon>
    </lineage>
</organism>